<dbReference type="SUPFAM" id="SSF53720">
    <property type="entry name" value="ALDH-like"/>
    <property type="match status" value="1"/>
</dbReference>
<protein>
    <recommendedName>
        <fullName evidence="1">Aldehyde dehydrogenase domain-containing protein</fullName>
    </recommendedName>
</protein>
<accession>A0ABV0S9P8</accession>
<reference evidence="2 3" key="1">
    <citation type="submission" date="2021-06" db="EMBL/GenBank/DDBJ databases">
        <authorList>
            <person name="Palmer J.M."/>
        </authorList>
    </citation>
    <scope>NUCLEOTIDE SEQUENCE [LARGE SCALE GENOMIC DNA]</scope>
    <source>
        <strain evidence="2 3">XC_2019</strain>
        <tissue evidence="2">Muscle</tissue>
    </source>
</reference>
<dbReference type="PANTHER" id="PTHR11699">
    <property type="entry name" value="ALDEHYDE DEHYDROGENASE-RELATED"/>
    <property type="match status" value="1"/>
</dbReference>
<dbReference type="InterPro" id="IPR016161">
    <property type="entry name" value="Ald_DH/histidinol_DH"/>
</dbReference>
<dbReference type="Proteomes" id="UP001434883">
    <property type="component" value="Unassembled WGS sequence"/>
</dbReference>
<dbReference type="Gene3D" id="3.40.605.10">
    <property type="entry name" value="Aldehyde Dehydrogenase, Chain A, domain 1"/>
    <property type="match status" value="1"/>
</dbReference>
<evidence type="ECO:0000313" key="3">
    <source>
        <dbReference type="Proteomes" id="UP001434883"/>
    </source>
</evidence>
<comment type="caution">
    <text evidence="2">The sequence shown here is derived from an EMBL/GenBank/DDBJ whole genome shotgun (WGS) entry which is preliminary data.</text>
</comment>
<dbReference type="InterPro" id="IPR015590">
    <property type="entry name" value="Aldehyde_DH_dom"/>
</dbReference>
<sequence>MKKSPSARAQSLYSLAKGLESKKKDVSASVSTQLGVSVDEADKEVELSIARLNVWAAYCDKVQGGSLPIPQSGAALSFPEALGVVGIILPDKTPLLSMVTVLGAAIATGNAVILVLQSSDLPAGLVNIITGNRDQLTVALANHSVIKAIWYWGRAEGCQYLQYTCTSPLKTLRLFCQKDGEGSDAGMDWAQSHPSLLEDLWRNAVQWKSVWIPTA</sequence>
<feature type="domain" description="Aldehyde dehydrogenase" evidence="1">
    <location>
        <begin position="3"/>
        <end position="172"/>
    </location>
</feature>
<keyword evidence="3" id="KW-1185">Reference proteome</keyword>
<proteinExistence type="predicted"/>
<evidence type="ECO:0000313" key="2">
    <source>
        <dbReference type="EMBL" id="MEQ2216463.1"/>
    </source>
</evidence>
<dbReference type="Pfam" id="PF00171">
    <property type="entry name" value="Aldedh"/>
    <property type="match status" value="1"/>
</dbReference>
<organism evidence="2 3">
    <name type="scientific">Xenoophorus captivus</name>
    <dbReference type="NCBI Taxonomy" id="1517983"/>
    <lineage>
        <taxon>Eukaryota</taxon>
        <taxon>Metazoa</taxon>
        <taxon>Chordata</taxon>
        <taxon>Craniata</taxon>
        <taxon>Vertebrata</taxon>
        <taxon>Euteleostomi</taxon>
        <taxon>Actinopterygii</taxon>
        <taxon>Neopterygii</taxon>
        <taxon>Teleostei</taxon>
        <taxon>Neoteleostei</taxon>
        <taxon>Acanthomorphata</taxon>
        <taxon>Ovalentaria</taxon>
        <taxon>Atherinomorphae</taxon>
        <taxon>Cyprinodontiformes</taxon>
        <taxon>Goodeidae</taxon>
        <taxon>Xenoophorus</taxon>
    </lineage>
</organism>
<gene>
    <name evidence="2" type="ORF">XENOCAPTIV_016604</name>
</gene>
<evidence type="ECO:0000259" key="1">
    <source>
        <dbReference type="Pfam" id="PF00171"/>
    </source>
</evidence>
<name>A0ABV0S9P8_9TELE</name>
<dbReference type="EMBL" id="JAHRIN010070666">
    <property type="protein sequence ID" value="MEQ2216463.1"/>
    <property type="molecule type" value="Genomic_DNA"/>
</dbReference>
<dbReference type="InterPro" id="IPR016162">
    <property type="entry name" value="Ald_DH_N"/>
</dbReference>